<protein>
    <submittedName>
        <fullName evidence="3">Cyanovirin-N</fullName>
    </submittedName>
</protein>
<name>A0A6A6J4Z6_WESOR</name>
<keyword evidence="4" id="KW-1185">Reference proteome</keyword>
<dbReference type="AlphaFoldDB" id="A0A6A6J4Z6"/>
<gene>
    <name evidence="3" type="ORF">EI97DRAFT_462756</name>
</gene>
<sequence>MYLWLTLLHAFGIIATQAAPTATGFSKLCKDITLTGSWLVANCPDNNGASIQSSVYLPSKISNSDGNLVWSVDGQYQGTCITCSITSDGILHCTCWKAQGHTRDATINLEEHIAVYNGHLLSDLKGTPQPPSSSSPISMPSDLSWTFNYGDTSTYTPGSSLSALGATEAPGCTDYTVVEHGNPQPCLTERVPFSSTVDYIAFGGGKMTAAGGAWDVKVYDNLDCTGTPLGTITEFGTCKVFEKTALALQVLPKWNADV</sequence>
<dbReference type="InterPro" id="IPR011058">
    <property type="entry name" value="Cyanovirin-N"/>
</dbReference>
<proteinExistence type="predicted"/>
<dbReference type="Pfam" id="PF08881">
    <property type="entry name" value="CVNH"/>
    <property type="match status" value="1"/>
</dbReference>
<keyword evidence="1" id="KW-0732">Signal</keyword>
<accession>A0A6A6J4Z6</accession>
<dbReference type="SUPFAM" id="SSF51322">
    <property type="entry name" value="Cyanovirin-N"/>
    <property type="match status" value="1"/>
</dbReference>
<evidence type="ECO:0000256" key="1">
    <source>
        <dbReference type="SAM" id="SignalP"/>
    </source>
</evidence>
<dbReference type="InterPro" id="IPR036673">
    <property type="entry name" value="Cyanovirin-N_sf"/>
</dbReference>
<dbReference type="Gene3D" id="2.30.60.10">
    <property type="entry name" value="Cyanovirin-N"/>
    <property type="match status" value="1"/>
</dbReference>
<dbReference type="EMBL" id="ML986539">
    <property type="protein sequence ID" value="KAF2271515.1"/>
    <property type="molecule type" value="Genomic_DNA"/>
</dbReference>
<feature type="domain" description="Cyanovirin-N" evidence="2">
    <location>
        <begin position="24"/>
        <end position="122"/>
    </location>
</feature>
<dbReference type="RefSeq" id="XP_033649054.1">
    <property type="nucleotide sequence ID" value="XM_033801300.1"/>
</dbReference>
<organism evidence="3 4">
    <name type="scientific">Westerdykella ornata</name>
    <dbReference type="NCBI Taxonomy" id="318751"/>
    <lineage>
        <taxon>Eukaryota</taxon>
        <taxon>Fungi</taxon>
        <taxon>Dikarya</taxon>
        <taxon>Ascomycota</taxon>
        <taxon>Pezizomycotina</taxon>
        <taxon>Dothideomycetes</taxon>
        <taxon>Pleosporomycetidae</taxon>
        <taxon>Pleosporales</taxon>
        <taxon>Sporormiaceae</taxon>
        <taxon>Westerdykella</taxon>
    </lineage>
</organism>
<feature type="chain" id="PRO_5025471173" evidence="1">
    <location>
        <begin position="19"/>
        <end position="258"/>
    </location>
</feature>
<dbReference type="SMART" id="SM01111">
    <property type="entry name" value="CVNH"/>
    <property type="match status" value="1"/>
</dbReference>
<evidence type="ECO:0000313" key="3">
    <source>
        <dbReference type="EMBL" id="KAF2271515.1"/>
    </source>
</evidence>
<dbReference type="GeneID" id="54554475"/>
<reference evidence="3" key="1">
    <citation type="journal article" date="2020" name="Stud. Mycol.">
        <title>101 Dothideomycetes genomes: a test case for predicting lifestyles and emergence of pathogens.</title>
        <authorList>
            <person name="Haridas S."/>
            <person name="Albert R."/>
            <person name="Binder M."/>
            <person name="Bloem J."/>
            <person name="Labutti K."/>
            <person name="Salamov A."/>
            <person name="Andreopoulos B."/>
            <person name="Baker S."/>
            <person name="Barry K."/>
            <person name="Bills G."/>
            <person name="Bluhm B."/>
            <person name="Cannon C."/>
            <person name="Castanera R."/>
            <person name="Culley D."/>
            <person name="Daum C."/>
            <person name="Ezra D."/>
            <person name="Gonzalez J."/>
            <person name="Henrissat B."/>
            <person name="Kuo A."/>
            <person name="Liang C."/>
            <person name="Lipzen A."/>
            <person name="Lutzoni F."/>
            <person name="Magnuson J."/>
            <person name="Mondo S."/>
            <person name="Nolan M."/>
            <person name="Ohm R."/>
            <person name="Pangilinan J."/>
            <person name="Park H.-J."/>
            <person name="Ramirez L."/>
            <person name="Alfaro M."/>
            <person name="Sun H."/>
            <person name="Tritt A."/>
            <person name="Yoshinaga Y."/>
            <person name="Zwiers L.-H."/>
            <person name="Turgeon B."/>
            <person name="Goodwin S."/>
            <person name="Spatafora J."/>
            <person name="Crous P."/>
            <person name="Grigoriev I."/>
        </authorList>
    </citation>
    <scope>NUCLEOTIDE SEQUENCE</scope>
    <source>
        <strain evidence="3">CBS 379.55</strain>
    </source>
</reference>
<dbReference type="Proteomes" id="UP000800097">
    <property type="component" value="Unassembled WGS sequence"/>
</dbReference>
<evidence type="ECO:0000259" key="2">
    <source>
        <dbReference type="SMART" id="SM01111"/>
    </source>
</evidence>
<dbReference type="OrthoDB" id="4672515at2759"/>
<feature type="signal peptide" evidence="1">
    <location>
        <begin position="1"/>
        <end position="18"/>
    </location>
</feature>
<evidence type="ECO:0000313" key="4">
    <source>
        <dbReference type="Proteomes" id="UP000800097"/>
    </source>
</evidence>